<accession>A0A4T3F3Q9</accession>
<gene>
    <name evidence="2" type="ORF">E5222_07590</name>
</gene>
<keyword evidence="1" id="KW-0732">Signal</keyword>
<feature type="chain" id="PRO_5020347980" evidence="1">
    <location>
        <begin position="21"/>
        <end position="205"/>
    </location>
</feature>
<evidence type="ECO:0000313" key="2">
    <source>
        <dbReference type="EMBL" id="TIX50148.1"/>
    </source>
</evidence>
<dbReference type="OrthoDB" id="7390668at2"/>
<organism evidence="2 3">
    <name type="scientific">Alteraurantiacibacter aquimixticola</name>
    <dbReference type="NCBI Taxonomy" id="2489173"/>
    <lineage>
        <taxon>Bacteria</taxon>
        <taxon>Pseudomonadati</taxon>
        <taxon>Pseudomonadota</taxon>
        <taxon>Alphaproteobacteria</taxon>
        <taxon>Sphingomonadales</taxon>
        <taxon>Erythrobacteraceae</taxon>
        <taxon>Alteraurantiacibacter</taxon>
    </lineage>
</organism>
<dbReference type="RefSeq" id="WP_136693168.1">
    <property type="nucleotide sequence ID" value="NZ_SSHH01000002.1"/>
</dbReference>
<reference evidence="2 3" key="1">
    <citation type="submission" date="2019-04" db="EMBL/GenBank/DDBJ databases">
        <title>Altererythrobacter aquimixticola sp. nov., isolated from sediment of junction between the ocean and a freshwater spring.</title>
        <authorList>
            <person name="Yoon J.-H."/>
        </authorList>
    </citation>
    <scope>NUCLEOTIDE SEQUENCE [LARGE SCALE GENOMIC DNA]</scope>
    <source>
        <strain evidence="2 3">SSKS-13</strain>
    </source>
</reference>
<dbReference type="Proteomes" id="UP000309389">
    <property type="component" value="Unassembled WGS sequence"/>
</dbReference>
<dbReference type="AlphaFoldDB" id="A0A4T3F3Q9"/>
<feature type="signal peptide" evidence="1">
    <location>
        <begin position="1"/>
        <end position="20"/>
    </location>
</feature>
<evidence type="ECO:0000256" key="1">
    <source>
        <dbReference type="SAM" id="SignalP"/>
    </source>
</evidence>
<proteinExistence type="predicted"/>
<keyword evidence="3" id="KW-1185">Reference proteome</keyword>
<evidence type="ECO:0000313" key="3">
    <source>
        <dbReference type="Proteomes" id="UP000309389"/>
    </source>
</evidence>
<comment type="caution">
    <text evidence="2">The sequence shown here is derived from an EMBL/GenBank/DDBJ whole genome shotgun (WGS) entry which is preliminary data.</text>
</comment>
<dbReference type="EMBL" id="SSHH01000002">
    <property type="protein sequence ID" value="TIX50148.1"/>
    <property type="molecule type" value="Genomic_DNA"/>
</dbReference>
<protein>
    <submittedName>
        <fullName evidence="2">Uncharacterized protein</fullName>
    </submittedName>
</protein>
<name>A0A4T3F3Q9_9SPHN</name>
<sequence>MIAKPAFFLLAIAVATPTAAQDIAPVAVDLMEGVAFVGEGGVELEEAADGTPVAAFWRPLSYRQNDQLLAGRMECRAAARREPYRAALYQLEQVHAAQVAQGRLEGLTELETRSQPGEIVSRYDVLGRRTSPRRYQVLTYIAVRTAAELVSIRQTCSFLRDGNIYRQDFFPFVDRHTSFVLALPPPDSADPYTAPTLDSITDIAS</sequence>